<dbReference type="SMART" id="SM00132">
    <property type="entry name" value="LIM"/>
    <property type="match status" value="2"/>
</dbReference>
<dbReference type="AlphaFoldDB" id="A0A8H3BWX0"/>
<dbReference type="FunFam" id="2.10.110.10:FF:000058">
    <property type="entry name" value="Rho GTPase activator Lrg11"/>
    <property type="match status" value="1"/>
</dbReference>
<dbReference type="Gene3D" id="2.10.110.10">
    <property type="entry name" value="Cysteine Rich Protein"/>
    <property type="match status" value="2"/>
</dbReference>
<comment type="caution">
    <text evidence="8">The sequence shown here is derived from an EMBL/GenBank/DDBJ whole genome shotgun (WGS) entry which is preliminary data.</text>
</comment>
<sequence>MDASVRALAAVFHLECFRCEDCDLMVASKYFPVDGPHGRQQPLCERDYFRRLDLICAKCNMALRGNYITACDKKYHVEHFTCSVCPTLFGPQDSYYEHKGAVFCHWHYSTRFAAKCVGCNSAILNQFVDVEPDQQDSAFHPNCYLIHKFWNVKVVPRPPVLPILPSPDLASPAPVQLTYVAEEQQTTAESIKAAQLKMEARVYAIQTSLSGFEESSAACISDMLDHVGAGIYLDATRASERFILHVEVLFAATDEIEDQFAQDVPHDREARELCRKTVDLFTLMCNAPDRSGSGRTEEMLALVTGIADYLKSLVRVALARSLELEQELADGGVALDRFLERIKALAESGSDIYAQRLDPATYGYRSLVSEIAGESPFVGPEELDTASSSDLCVACGLGVEEDCVRLGACQRWHVGCVKCAWEGCTRAHLQAPKKESPGVEASVRRPRVQVDRFVYEPPKGQERVGVVYCTEHGSVPPCRAGFEAVSRLEQYAFLMSVASRRAFLGCD</sequence>
<dbReference type="GO" id="GO:0030036">
    <property type="term" value="P:actin cytoskeleton organization"/>
    <property type="evidence" value="ECO:0007669"/>
    <property type="project" value="TreeGrafter"/>
</dbReference>
<organism evidence="8 9">
    <name type="scientific">Rhizoctonia solani</name>
    <dbReference type="NCBI Taxonomy" id="456999"/>
    <lineage>
        <taxon>Eukaryota</taxon>
        <taxon>Fungi</taxon>
        <taxon>Dikarya</taxon>
        <taxon>Basidiomycota</taxon>
        <taxon>Agaricomycotina</taxon>
        <taxon>Agaricomycetes</taxon>
        <taxon>Cantharellales</taxon>
        <taxon>Ceratobasidiaceae</taxon>
        <taxon>Rhizoctonia</taxon>
    </lineage>
</organism>
<name>A0A8H3BWX0_9AGAM</name>
<evidence type="ECO:0000259" key="7">
    <source>
        <dbReference type="PROSITE" id="PS50023"/>
    </source>
</evidence>
<dbReference type="GO" id="GO:0005634">
    <property type="term" value="C:nucleus"/>
    <property type="evidence" value="ECO:0007669"/>
    <property type="project" value="UniProtKB-SubCell"/>
</dbReference>
<dbReference type="SUPFAM" id="SSF57716">
    <property type="entry name" value="Glucocorticoid receptor-like (DNA-binding domain)"/>
    <property type="match status" value="2"/>
</dbReference>
<proteinExistence type="predicted"/>
<keyword evidence="6" id="KW-0440">LIM domain</keyword>
<dbReference type="GO" id="GO:0005737">
    <property type="term" value="C:cytoplasm"/>
    <property type="evidence" value="ECO:0007669"/>
    <property type="project" value="TreeGrafter"/>
</dbReference>
<dbReference type="CDD" id="cd09392">
    <property type="entry name" value="LIM2_Lrg1p_like"/>
    <property type="match status" value="1"/>
</dbReference>
<dbReference type="Proteomes" id="UP000663841">
    <property type="component" value="Unassembled WGS sequence"/>
</dbReference>
<dbReference type="PROSITE" id="PS00478">
    <property type="entry name" value="LIM_DOMAIN_1"/>
    <property type="match status" value="1"/>
</dbReference>
<keyword evidence="4 6" id="KW-0862">Zinc</keyword>
<dbReference type="OrthoDB" id="3144234at2759"/>
<gene>
    <name evidence="8" type="ORF">RDB_LOCUS165827</name>
</gene>
<dbReference type="EMBL" id="CAJMWW010000327">
    <property type="protein sequence ID" value="CAE6466939.1"/>
    <property type="molecule type" value="Genomic_DNA"/>
</dbReference>
<dbReference type="Pfam" id="PF00412">
    <property type="entry name" value="LIM"/>
    <property type="match status" value="2"/>
</dbReference>
<dbReference type="GO" id="GO:0030695">
    <property type="term" value="F:GTPase regulator activity"/>
    <property type="evidence" value="ECO:0007669"/>
    <property type="project" value="UniProtKB-ARBA"/>
</dbReference>
<evidence type="ECO:0000256" key="1">
    <source>
        <dbReference type="ARBA" id="ARBA00004123"/>
    </source>
</evidence>
<reference evidence="8" key="1">
    <citation type="submission" date="2021-01" db="EMBL/GenBank/DDBJ databases">
        <authorList>
            <person name="Kaushik A."/>
        </authorList>
    </citation>
    <scope>NUCLEOTIDE SEQUENCE</scope>
    <source>
        <strain evidence="8">AG3-T5</strain>
    </source>
</reference>
<evidence type="ECO:0000313" key="8">
    <source>
        <dbReference type="EMBL" id="CAE6466939.1"/>
    </source>
</evidence>
<keyword evidence="3" id="KW-0677">Repeat</keyword>
<evidence type="ECO:0000256" key="4">
    <source>
        <dbReference type="ARBA" id="ARBA00022833"/>
    </source>
</evidence>
<dbReference type="PANTHER" id="PTHR24215">
    <property type="entry name" value="RHO-GTPASE-ACTIVATING PROTEIN LRG1"/>
    <property type="match status" value="1"/>
</dbReference>
<keyword evidence="2 6" id="KW-0479">Metal-binding</keyword>
<dbReference type="InterPro" id="IPR001781">
    <property type="entry name" value="Znf_LIM"/>
</dbReference>
<evidence type="ECO:0000256" key="6">
    <source>
        <dbReference type="PROSITE-ProRule" id="PRU00125"/>
    </source>
</evidence>
<accession>A0A8H3BWX0</accession>
<keyword evidence="5" id="KW-0539">Nucleus</keyword>
<comment type="subcellular location">
    <subcellularLocation>
        <location evidence="1">Nucleus</location>
    </subcellularLocation>
</comment>
<evidence type="ECO:0000256" key="3">
    <source>
        <dbReference type="ARBA" id="ARBA00022737"/>
    </source>
</evidence>
<evidence type="ECO:0000313" key="9">
    <source>
        <dbReference type="Proteomes" id="UP000663841"/>
    </source>
</evidence>
<protein>
    <recommendedName>
        <fullName evidence="7">LIM zinc-binding domain-containing protein</fullName>
    </recommendedName>
</protein>
<dbReference type="PANTHER" id="PTHR24215:SF10">
    <property type="entry name" value="RHO-GTPASE-ACTIVATING PROTEIN LRG1"/>
    <property type="match status" value="1"/>
</dbReference>
<dbReference type="GO" id="GO:0046872">
    <property type="term" value="F:metal ion binding"/>
    <property type="evidence" value="ECO:0007669"/>
    <property type="project" value="UniProtKB-KW"/>
</dbReference>
<evidence type="ECO:0000256" key="2">
    <source>
        <dbReference type="ARBA" id="ARBA00022723"/>
    </source>
</evidence>
<feature type="domain" description="LIM zinc-binding" evidence="7">
    <location>
        <begin position="54"/>
        <end position="114"/>
    </location>
</feature>
<evidence type="ECO:0000256" key="5">
    <source>
        <dbReference type="ARBA" id="ARBA00023242"/>
    </source>
</evidence>
<dbReference type="PROSITE" id="PS50023">
    <property type="entry name" value="LIM_DOMAIN_2"/>
    <property type="match status" value="1"/>
</dbReference>